<dbReference type="RefSeq" id="WP_380844337.1">
    <property type="nucleotide sequence ID" value="NZ_JBHSFP010000020.1"/>
</dbReference>
<feature type="region of interest" description="Disordered" evidence="5">
    <location>
        <begin position="280"/>
        <end position="305"/>
    </location>
</feature>
<dbReference type="EC" id="2.3.1.39" evidence="1"/>
<dbReference type="Gene3D" id="3.20.20.70">
    <property type="entry name" value="Aldolase class I"/>
    <property type="match status" value="1"/>
</dbReference>
<evidence type="ECO:0000256" key="2">
    <source>
        <dbReference type="ARBA" id="ARBA00022679"/>
    </source>
</evidence>
<dbReference type="InterPro" id="IPR014043">
    <property type="entry name" value="Acyl_transferase_dom"/>
</dbReference>
<dbReference type="InterPro" id="IPR016035">
    <property type="entry name" value="Acyl_Trfase/lysoPLipase"/>
</dbReference>
<dbReference type="SUPFAM" id="SSF51412">
    <property type="entry name" value="Inosine monophosphate dehydrogenase (IMPDH)"/>
    <property type="match status" value="1"/>
</dbReference>
<evidence type="ECO:0000256" key="4">
    <source>
        <dbReference type="ARBA" id="ARBA00048462"/>
    </source>
</evidence>
<dbReference type="InterPro" id="IPR004410">
    <property type="entry name" value="Malonyl_CoA-ACP_transAc_FabD"/>
</dbReference>
<evidence type="ECO:0000256" key="1">
    <source>
        <dbReference type="ARBA" id="ARBA00013258"/>
    </source>
</evidence>
<dbReference type="InterPro" id="IPR013785">
    <property type="entry name" value="Aldolase_TIM"/>
</dbReference>
<evidence type="ECO:0000313" key="7">
    <source>
        <dbReference type="EMBL" id="MFC4534172.1"/>
    </source>
</evidence>
<dbReference type="NCBIfam" id="TIGR00128">
    <property type="entry name" value="fabD"/>
    <property type="match status" value="1"/>
</dbReference>
<keyword evidence="3 7" id="KW-0012">Acyltransferase</keyword>
<comment type="catalytic activity">
    <reaction evidence="4">
        <text>holo-[ACP] + malonyl-CoA = malonyl-[ACP] + CoA</text>
        <dbReference type="Rhea" id="RHEA:41792"/>
        <dbReference type="Rhea" id="RHEA-COMP:9623"/>
        <dbReference type="Rhea" id="RHEA-COMP:9685"/>
        <dbReference type="ChEBI" id="CHEBI:57287"/>
        <dbReference type="ChEBI" id="CHEBI:57384"/>
        <dbReference type="ChEBI" id="CHEBI:64479"/>
        <dbReference type="ChEBI" id="CHEBI:78449"/>
        <dbReference type="EC" id="2.3.1.39"/>
    </reaction>
</comment>
<evidence type="ECO:0000256" key="5">
    <source>
        <dbReference type="SAM" id="MobiDB-lite"/>
    </source>
</evidence>
<comment type="caution">
    <text evidence="7">The sequence shown here is derived from an EMBL/GenBank/DDBJ whole genome shotgun (WGS) entry which is preliminary data.</text>
</comment>
<dbReference type="SUPFAM" id="SSF52151">
    <property type="entry name" value="FabD/lysophospholipase-like"/>
    <property type="match status" value="1"/>
</dbReference>
<evidence type="ECO:0000256" key="3">
    <source>
        <dbReference type="ARBA" id="ARBA00023315"/>
    </source>
</evidence>
<dbReference type="GO" id="GO:0004314">
    <property type="term" value="F:[acyl-carrier-protein] S-malonyltransferase activity"/>
    <property type="evidence" value="ECO:0007669"/>
    <property type="project" value="UniProtKB-EC"/>
</dbReference>
<accession>A0ABV9CMU2</accession>
<dbReference type="InterPro" id="IPR001227">
    <property type="entry name" value="Ac_transferase_dom_sf"/>
</dbReference>
<dbReference type="Gene3D" id="3.40.366.10">
    <property type="entry name" value="Malonyl-Coenzyme A Acyl Carrier Protein, domain 2"/>
    <property type="match status" value="1"/>
</dbReference>
<dbReference type="InterPro" id="IPR049489">
    <property type="entry name" value="FabD-like_helical_ins"/>
</dbReference>
<reference evidence="8" key="1">
    <citation type="journal article" date="2019" name="Int. J. Syst. Evol. Microbiol.">
        <title>The Global Catalogue of Microorganisms (GCM) 10K type strain sequencing project: providing services to taxonomists for standard genome sequencing and annotation.</title>
        <authorList>
            <consortium name="The Broad Institute Genomics Platform"/>
            <consortium name="The Broad Institute Genome Sequencing Center for Infectious Disease"/>
            <person name="Wu L."/>
            <person name="Ma J."/>
        </authorList>
    </citation>
    <scope>NUCLEOTIDE SEQUENCE [LARGE SCALE GENOMIC DNA]</scope>
    <source>
        <strain evidence="8">CGMCC 4.7132</strain>
    </source>
</reference>
<dbReference type="SMART" id="SM00827">
    <property type="entry name" value="PKS_AT"/>
    <property type="match status" value="1"/>
</dbReference>
<dbReference type="CDD" id="cd04742">
    <property type="entry name" value="NPD_FabD"/>
    <property type="match status" value="1"/>
</dbReference>
<sequence length="808" mass="86936">MSVVWVFPGQGSHRRGMGTGVLDRYPDLCARAEEILGYSVEELCGDTRRLRDTRYVQPALYTVDALSYLARREDGGRPDYLAGHSLGEYAALFAAGCFDFETGLRLVRRRGELMGEASGGTMTAVLGMPRERLEELLGGTGVDVANDNSPEQVVIAGPKDAIGAAGKAIQEAGGKCVALNVRTAFHSRYMKDAADAFAGELESVAYGEPQIPVISNVTARPHVAGAMAETLRRQIDSPVRWLDGLRYLIRQGVDELEEIGPGDVLTKLWDVTRKYPVPAAPAAETEPDSAEHASPAVAPAETSVSAQTPVLAETPVLAQRSVPAQTPVPAQRSVPAQAGPASTRTPAVVPASAGSEDLAASLGSHEFREDYGLRHAYLTGSMFKGIASTDLVIRMGKAGLMGFFGAGGLTLPEIEAAIETIRRGLGTGEGFGMNLLYGFDEDGLERDTVELYLRHDVRYVEAAAYPHVTAPLVRYRFTGAHRDASGRPVAVRHVLAKVSRPEVAAAFMRPPPEPVLRRLVAQGALTEEEAEAASALPVSEDVCVEADSAGHTDGRSPYALMPAMVALRDGENARHGYAKPIRVGASGGLGAPEAVAAAFVLGADFVVTGSVNQCSPEAGTSDDVKDMLAGLDVQDTAYAPAGDMFELGARVQVARKGTLFPARANKLYQLYRQHGALAELDDKTARTIQDKYFRRSFAEVWDETAAYLAARKPDELTRAEANPRHKMALVFRWYFVHSIRLALEGAPGRRVDYQVHCGPAMGSFNRYAETIGLSRWQDRHVDVIADRLMSDAAAVLDTRLRGLVRDRS</sequence>
<protein>
    <recommendedName>
        <fullName evidence="1">[acyl-carrier-protein] S-malonyltransferase</fullName>
        <ecNumber evidence="1">2.3.1.39</ecNumber>
    </recommendedName>
</protein>
<evidence type="ECO:0000313" key="8">
    <source>
        <dbReference type="Proteomes" id="UP001596004"/>
    </source>
</evidence>
<dbReference type="Proteomes" id="UP001596004">
    <property type="component" value="Unassembled WGS sequence"/>
</dbReference>
<dbReference type="PANTHER" id="PTHR42681:SF1">
    <property type="entry name" value="MALONYL-COA-ACYL CARRIER PROTEIN TRANSACYLASE, MITOCHONDRIAL"/>
    <property type="match status" value="1"/>
</dbReference>
<dbReference type="Pfam" id="PF21607">
    <property type="entry name" value="FabD_helical_ins"/>
    <property type="match status" value="1"/>
</dbReference>
<keyword evidence="2 7" id="KW-0808">Transferase</keyword>
<dbReference type="NCBIfam" id="TIGR02814">
    <property type="entry name" value="pfaD_fam"/>
    <property type="match status" value="1"/>
</dbReference>
<dbReference type="InterPro" id="IPR016036">
    <property type="entry name" value="Malonyl_transacylase_ACP-bd"/>
</dbReference>
<dbReference type="Gene3D" id="3.30.70.250">
    <property type="entry name" value="Malonyl-CoA ACP transacylase, ACP-binding"/>
    <property type="match status" value="1"/>
</dbReference>
<dbReference type="Pfam" id="PF00698">
    <property type="entry name" value="Acyl_transf_1"/>
    <property type="match status" value="1"/>
</dbReference>
<dbReference type="InterPro" id="IPR050858">
    <property type="entry name" value="Mal-CoA-ACP_Trans/PKS_FabD"/>
</dbReference>
<organism evidence="7 8">
    <name type="scientific">Sphaerisporangium dianthi</name>
    <dbReference type="NCBI Taxonomy" id="1436120"/>
    <lineage>
        <taxon>Bacteria</taxon>
        <taxon>Bacillati</taxon>
        <taxon>Actinomycetota</taxon>
        <taxon>Actinomycetes</taxon>
        <taxon>Streptosporangiales</taxon>
        <taxon>Streptosporangiaceae</taxon>
        <taxon>Sphaerisporangium</taxon>
    </lineage>
</organism>
<evidence type="ECO:0000259" key="6">
    <source>
        <dbReference type="SMART" id="SM00827"/>
    </source>
</evidence>
<feature type="domain" description="Malonyl-CoA:ACP transacylase (MAT)" evidence="6">
    <location>
        <begin position="6"/>
        <end position="301"/>
    </location>
</feature>
<keyword evidence="8" id="KW-1185">Reference proteome</keyword>
<dbReference type="EMBL" id="JBHSFP010000020">
    <property type="protein sequence ID" value="MFC4534172.1"/>
    <property type="molecule type" value="Genomic_DNA"/>
</dbReference>
<feature type="region of interest" description="Disordered" evidence="5">
    <location>
        <begin position="321"/>
        <end position="351"/>
    </location>
</feature>
<gene>
    <name evidence="7" type="primary">fabD</name>
    <name evidence="7" type="ORF">ACFO60_25710</name>
</gene>
<dbReference type="InterPro" id="IPR014179">
    <property type="entry name" value="PfaD-like_TIM-barrel"/>
</dbReference>
<dbReference type="SUPFAM" id="SSF55048">
    <property type="entry name" value="Probable ACP-binding domain of malonyl-CoA ACP transacylase"/>
    <property type="match status" value="1"/>
</dbReference>
<name>A0ABV9CMU2_9ACTN</name>
<proteinExistence type="predicted"/>
<dbReference type="PANTHER" id="PTHR42681">
    <property type="entry name" value="MALONYL-COA-ACYL CARRIER PROTEIN TRANSACYLASE, MITOCHONDRIAL"/>
    <property type="match status" value="1"/>
</dbReference>